<dbReference type="SUPFAM" id="SSF55144">
    <property type="entry name" value="LigT-like"/>
    <property type="match status" value="1"/>
</dbReference>
<sequence>MFSLNVPIPSAVNRIADELAREAPPATVRPHADRTLVLKRLGAQSDAARLSARAREALAGQPPVAARVAGLVVFEDPPAGPAPVVALSVESPGLVALHEQLCEYFDPAEGIEEEAYRPHVTVARGAGAERVRSASIDTHRWSIEELQFYDANRHTPAGRIDLPA</sequence>
<proteinExistence type="predicted"/>
<dbReference type="EMBL" id="CP028858">
    <property type="protein sequence ID" value="AWB27156.1"/>
    <property type="molecule type" value="Genomic_DNA"/>
</dbReference>
<dbReference type="Gene3D" id="3.90.1140.10">
    <property type="entry name" value="Cyclic phosphodiesterase"/>
    <property type="match status" value="1"/>
</dbReference>
<evidence type="ECO:0000313" key="1">
    <source>
        <dbReference type="EMBL" id="AWB27156.1"/>
    </source>
</evidence>
<dbReference type="GeneID" id="36511895"/>
<accession>A0A2R4X023</accession>
<dbReference type="InterPro" id="IPR009097">
    <property type="entry name" value="Cyclic_Pdiesterase"/>
</dbReference>
<reference evidence="1 2" key="1">
    <citation type="submission" date="2018-04" db="EMBL/GenBank/DDBJ databases">
        <title>Halococcoides cellulosivorans gen. nov., sp. nov., an extremely halophilic cellulose-utilizing haloarchaeon from hypersaline lakes.</title>
        <authorList>
            <person name="Sorokin D.Y."/>
            <person name="Toshchakov S.V."/>
            <person name="Samarov N.I."/>
            <person name="Korzhenkov A."/>
            <person name="Kublanov I.V."/>
        </authorList>
    </citation>
    <scope>NUCLEOTIDE SEQUENCE [LARGE SCALE GENOMIC DNA]</scope>
    <source>
        <strain evidence="1 2">HArcel1</strain>
    </source>
</reference>
<dbReference type="AlphaFoldDB" id="A0A2R4X023"/>
<dbReference type="Pfam" id="PF13563">
    <property type="entry name" value="2_5_RNA_ligase2"/>
    <property type="match status" value="1"/>
</dbReference>
<keyword evidence="2" id="KW-1185">Reference proteome</keyword>
<dbReference type="RefSeq" id="WP_108381525.1">
    <property type="nucleotide sequence ID" value="NZ_CP028858.1"/>
</dbReference>
<protein>
    <submittedName>
        <fullName evidence="1">Phosphoesterase</fullName>
    </submittedName>
</protein>
<name>A0A2R4X023_9EURY</name>
<gene>
    <name evidence="1" type="ORF">HARCEL1_05270</name>
</gene>
<dbReference type="Proteomes" id="UP000244727">
    <property type="component" value="Chromosome"/>
</dbReference>
<organism evidence="1 2">
    <name type="scientific">Halococcoides cellulosivorans</name>
    <dbReference type="NCBI Taxonomy" id="1679096"/>
    <lineage>
        <taxon>Archaea</taxon>
        <taxon>Methanobacteriati</taxon>
        <taxon>Methanobacteriota</taxon>
        <taxon>Stenosarchaea group</taxon>
        <taxon>Halobacteria</taxon>
        <taxon>Halobacteriales</taxon>
        <taxon>Haloarculaceae</taxon>
        <taxon>Halococcoides</taxon>
    </lineage>
</organism>
<dbReference type="KEGG" id="harc:HARCEL1_05270"/>
<evidence type="ECO:0000313" key="2">
    <source>
        <dbReference type="Proteomes" id="UP000244727"/>
    </source>
</evidence>